<evidence type="ECO:0000313" key="2">
    <source>
        <dbReference type="EMBL" id="KAF4953769.1"/>
    </source>
</evidence>
<reference evidence="2" key="2">
    <citation type="submission" date="2020-05" db="EMBL/GenBank/DDBJ databases">
        <authorList>
            <person name="Kim H.-S."/>
            <person name="Proctor R.H."/>
            <person name="Brown D.W."/>
        </authorList>
    </citation>
    <scope>NUCLEOTIDE SEQUENCE</scope>
    <source>
        <strain evidence="2">NRRL 45417</strain>
    </source>
</reference>
<keyword evidence="3" id="KW-1185">Reference proteome</keyword>
<dbReference type="Proteomes" id="UP000604273">
    <property type="component" value="Unassembled WGS sequence"/>
</dbReference>
<reference evidence="2" key="1">
    <citation type="journal article" date="2020" name="BMC Genomics">
        <title>Correction to: Identification and distribution of gene clusters required for synthesis of sphingolipid metabolism inhibitors in diverse species of the filamentous fungus Fusarium.</title>
        <authorList>
            <person name="Kim H.S."/>
            <person name="Lohmar J.M."/>
            <person name="Busman M."/>
            <person name="Brown D.W."/>
            <person name="Naumann T.A."/>
            <person name="Divon H.H."/>
            <person name="Lysoe E."/>
            <person name="Uhlig S."/>
            <person name="Proctor R.H."/>
        </authorList>
    </citation>
    <scope>NUCLEOTIDE SEQUENCE</scope>
    <source>
        <strain evidence="2">NRRL 45417</strain>
    </source>
</reference>
<gene>
    <name evidence="2" type="ORF">FGADI_5762</name>
</gene>
<protein>
    <submittedName>
        <fullName evidence="2">Uncharacterized protein</fullName>
    </submittedName>
</protein>
<name>A0A8H4T9I3_9HYPO</name>
<evidence type="ECO:0000313" key="3">
    <source>
        <dbReference type="Proteomes" id="UP000604273"/>
    </source>
</evidence>
<comment type="caution">
    <text evidence="2">The sequence shown here is derived from an EMBL/GenBank/DDBJ whole genome shotgun (WGS) entry which is preliminary data.</text>
</comment>
<dbReference type="AlphaFoldDB" id="A0A8H4T9I3"/>
<proteinExistence type="predicted"/>
<accession>A0A8H4T9I3</accession>
<sequence length="361" mass="38461">MSNESSNAVGLVLALAFDNSLNFGDRGGKIYSKTERIWGYHLKLDLTYPRVKQLALLLFYITLILPAGQKTTSTLYRHFQVKMYFSNVVVTVLAAQAFSQDSRVSRSSFGQVAALMAAAALPADALALPIFSVEKREPHHQGGQNKQNNQAQAQNNNQAQGQNANNNANANGCNANNKRDEELVARHHQGNQGGNANGNANGNGAAAAANGCNNNNNAAANNANANSNNNKRDEELVARHHQGAKGKKNKNGKNNKREELVARHHQGAKGKKNRNGKNNKREELVARHHQGAQGGNKAKAAGANRNGQNRNNAAANSNNANKVAAAGAGNNAANANCKRELEARHHQGAQGKQNAQAAGCN</sequence>
<evidence type="ECO:0000256" key="1">
    <source>
        <dbReference type="SAM" id="MobiDB-lite"/>
    </source>
</evidence>
<dbReference type="EMBL" id="JABFAI010000133">
    <property type="protein sequence ID" value="KAF4953769.1"/>
    <property type="molecule type" value="Genomic_DNA"/>
</dbReference>
<organism evidence="2 3">
    <name type="scientific">Fusarium gaditjirri</name>
    <dbReference type="NCBI Taxonomy" id="282569"/>
    <lineage>
        <taxon>Eukaryota</taxon>
        <taxon>Fungi</taxon>
        <taxon>Dikarya</taxon>
        <taxon>Ascomycota</taxon>
        <taxon>Pezizomycotina</taxon>
        <taxon>Sordariomycetes</taxon>
        <taxon>Hypocreomycetidae</taxon>
        <taxon>Hypocreales</taxon>
        <taxon>Nectriaceae</taxon>
        <taxon>Fusarium</taxon>
        <taxon>Fusarium nisikadoi species complex</taxon>
    </lineage>
</organism>
<feature type="compositionally biased region" description="Low complexity" evidence="1">
    <location>
        <begin position="141"/>
        <end position="175"/>
    </location>
</feature>
<dbReference type="OrthoDB" id="5106939at2759"/>
<feature type="region of interest" description="Disordered" evidence="1">
    <location>
        <begin position="288"/>
        <end position="315"/>
    </location>
</feature>
<feature type="compositionally biased region" description="Low complexity" evidence="1">
    <location>
        <begin position="295"/>
        <end position="315"/>
    </location>
</feature>
<feature type="region of interest" description="Disordered" evidence="1">
    <location>
        <begin position="136"/>
        <end position="175"/>
    </location>
</feature>